<dbReference type="Proteomes" id="UP000673383">
    <property type="component" value="Unassembled WGS sequence"/>
</dbReference>
<dbReference type="NCBIfam" id="NF000595">
    <property type="entry name" value="PRK00015.1-3"/>
    <property type="match status" value="1"/>
</dbReference>
<dbReference type="InterPro" id="IPR022898">
    <property type="entry name" value="RNase_HII"/>
</dbReference>
<evidence type="ECO:0000256" key="8">
    <source>
        <dbReference type="ARBA" id="ARBA00022490"/>
    </source>
</evidence>
<organism evidence="18 19">
    <name type="scientific">Bradyrhizobium elkanii</name>
    <dbReference type="NCBI Taxonomy" id="29448"/>
    <lineage>
        <taxon>Bacteria</taxon>
        <taxon>Pseudomonadati</taxon>
        <taxon>Pseudomonadota</taxon>
        <taxon>Alphaproteobacteria</taxon>
        <taxon>Hyphomicrobiales</taxon>
        <taxon>Nitrobacteraceae</taxon>
        <taxon>Bradyrhizobium</taxon>
    </lineage>
</organism>
<evidence type="ECO:0000256" key="2">
    <source>
        <dbReference type="ARBA" id="ARBA00001946"/>
    </source>
</evidence>
<name>A0A8I2C5G9_BRAEL</name>
<evidence type="ECO:0000256" key="4">
    <source>
        <dbReference type="ARBA" id="ARBA00004496"/>
    </source>
</evidence>
<reference evidence="18" key="1">
    <citation type="submission" date="2021-02" db="EMBL/GenBank/DDBJ databases">
        <title>Genomic Encyclopedia of Type Strains, Phase IV (KMG-V): Genome sequencing to study the core and pangenomes of soil and plant-associated prokaryotes.</title>
        <authorList>
            <person name="Whitman W."/>
        </authorList>
    </citation>
    <scope>NUCLEOTIDE SEQUENCE</scope>
    <source>
        <strain evidence="18">USDA 406</strain>
    </source>
</reference>
<comment type="similarity">
    <text evidence="5 14 16">Belongs to the RNase HII family.</text>
</comment>
<evidence type="ECO:0000256" key="14">
    <source>
        <dbReference type="HAMAP-Rule" id="MF_00052"/>
    </source>
</evidence>
<comment type="catalytic activity">
    <reaction evidence="1 14 15 16">
        <text>Endonucleolytic cleavage to 5'-phosphomonoester.</text>
        <dbReference type="EC" id="3.1.26.4"/>
    </reaction>
</comment>
<evidence type="ECO:0000256" key="9">
    <source>
        <dbReference type="ARBA" id="ARBA00022722"/>
    </source>
</evidence>
<evidence type="ECO:0000256" key="6">
    <source>
        <dbReference type="ARBA" id="ARBA00012180"/>
    </source>
</evidence>
<dbReference type="InterPro" id="IPR012337">
    <property type="entry name" value="RNaseH-like_sf"/>
</dbReference>
<dbReference type="GO" id="GO:0043137">
    <property type="term" value="P:DNA replication, removal of RNA primer"/>
    <property type="evidence" value="ECO:0007669"/>
    <property type="project" value="TreeGrafter"/>
</dbReference>
<keyword evidence="8 14" id="KW-0963">Cytoplasm</keyword>
<dbReference type="InterPro" id="IPR024567">
    <property type="entry name" value="RNase_HII/HIII_dom"/>
</dbReference>
<evidence type="ECO:0000256" key="3">
    <source>
        <dbReference type="ARBA" id="ARBA00004065"/>
    </source>
</evidence>
<feature type="binding site" evidence="14 15">
    <location>
        <position position="79"/>
    </location>
    <ligand>
        <name>a divalent metal cation</name>
        <dbReference type="ChEBI" id="CHEBI:60240"/>
    </ligand>
</feature>
<dbReference type="GO" id="GO:0032299">
    <property type="term" value="C:ribonuclease H2 complex"/>
    <property type="evidence" value="ECO:0007669"/>
    <property type="project" value="TreeGrafter"/>
</dbReference>
<feature type="domain" description="RNase H type-2" evidence="17">
    <location>
        <begin position="73"/>
        <end position="262"/>
    </location>
</feature>
<proteinExistence type="inferred from homology"/>
<keyword evidence="12 14" id="KW-0378">Hydrolase</keyword>
<feature type="binding site" evidence="14 15">
    <location>
        <position position="171"/>
    </location>
    <ligand>
        <name>a divalent metal cation</name>
        <dbReference type="ChEBI" id="CHEBI:60240"/>
    </ligand>
</feature>
<evidence type="ECO:0000256" key="11">
    <source>
        <dbReference type="ARBA" id="ARBA00022759"/>
    </source>
</evidence>
<evidence type="ECO:0000313" key="19">
    <source>
        <dbReference type="Proteomes" id="UP000673383"/>
    </source>
</evidence>
<dbReference type="InterPro" id="IPR001352">
    <property type="entry name" value="RNase_HII/HIII"/>
</dbReference>
<dbReference type="Pfam" id="PF01351">
    <property type="entry name" value="RNase_HII"/>
    <property type="match status" value="1"/>
</dbReference>
<feature type="binding site" evidence="14 15">
    <location>
        <position position="80"/>
    </location>
    <ligand>
        <name>a divalent metal cation</name>
        <dbReference type="ChEBI" id="CHEBI:60240"/>
    </ligand>
</feature>
<evidence type="ECO:0000259" key="17">
    <source>
        <dbReference type="PROSITE" id="PS51975"/>
    </source>
</evidence>
<comment type="caution">
    <text evidence="18">The sequence shown here is derived from an EMBL/GenBank/DDBJ whole genome shotgun (WGS) entry which is preliminary data.</text>
</comment>
<comment type="subcellular location">
    <subcellularLocation>
        <location evidence="4 14">Cytoplasm</location>
    </subcellularLocation>
</comment>
<comment type="cofactor">
    <cofactor evidence="2">
        <name>Mg(2+)</name>
        <dbReference type="ChEBI" id="CHEBI:18420"/>
    </cofactor>
</comment>
<dbReference type="EC" id="3.1.26.4" evidence="6 14"/>
<dbReference type="GO" id="GO:0003723">
    <property type="term" value="F:RNA binding"/>
    <property type="evidence" value="ECO:0007669"/>
    <property type="project" value="UniProtKB-UniRule"/>
</dbReference>
<dbReference type="GO" id="GO:0030145">
    <property type="term" value="F:manganese ion binding"/>
    <property type="evidence" value="ECO:0007669"/>
    <property type="project" value="UniProtKB-UniRule"/>
</dbReference>
<evidence type="ECO:0000256" key="15">
    <source>
        <dbReference type="PROSITE-ProRule" id="PRU01319"/>
    </source>
</evidence>
<dbReference type="PROSITE" id="PS51975">
    <property type="entry name" value="RNASE_H_2"/>
    <property type="match status" value="1"/>
</dbReference>
<gene>
    <name evidence="14" type="primary">rnhB</name>
    <name evidence="18" type="ORF">JOH49_003925</name>
</gene>
<evidence type="ECO:0000256" key="5">
    <source>
        <dbReference type="ARBA" id="ARBA00007383"/>
    </source>
</evidence>
<protein>
    <recommendedName>
        <fullName evidence="7 14">Ribonuclease HII</fullName>
        <shortName evidence="14">RNase HII</shortName>
        <ecNumber evidence="6 14">3.1.26.4</ecNumber>
    </recommendedName>
</protein>
<accession>A0A8I2C5G9</accession>
<sequence>MSQYSLEILRQRYVVEKRPLKTGVEQILRADTRAGARAILASIDKRRFENRSEGQRLRKMLRFETSLWESGHHAVAGVDEAGMSPLAGPVSAGAVILKPGTRIVGIDDSKKLDAAAREELAMEIKAKAESWCVAFVGVEEIDAINIYWAGIQAMQRAVRGLGLTPQHLLIDAKRLKEIDIQQQAIIKGDAKSASIAAASILAKVERDAVMRTLDLRHPGYGFADHKGYPVPAHYEALARLGACAAHRRSFGPVRKALGLPPLPPWPSAAEREAG</sequence>
<keyword evidence="10 14" id="KW-0479">Metal-binding</keyword>
<dbReference type="RefSeq" id="WP_209944153.1">
    <property type="nucleotide sequence ID" value="NZ_JAFICZ010000001.1"/>
</dbReference>
<evidence type="ECO:0000256" key="13">
    <source>
        <dbReference type="ARBA" id="ARBA00023211"/>
    </source>
</evidence>
<keyword evidence="13 14" id="KW-0464">Manganese</keyword>
<dbReference type="GO" id="GO:0006298">
    <property type="term" value="P:mismatch repair"/>
    <property type="evidence" value="ECO:0007669"/>
    <property type="project" value="TreeGrafter"/>
</dbReference>
<evidence type="ECO:0000256" key="16">
    <source>
        <dbReference type="RuleBase" id="RU003515"/>
    </source>
</evidence>
<evidence type="ECO:0000256" key="7">
    <source>
        <dbReference type="ARBA" id="ARBA00019179"/>
    </source>
</evidence>
<dbReference type="InterPro" id="IPR036397">
    <property type="entry name" value="RNaseH_sf"/>
</dbReference>
<evidence type="ECO:0000256" key="1">
    <source>
        <dbReference type="ARBA" id="ARBA00000077"/>
    </source>
</evidence>
<keyword evidence="11 14" id="KW-0255">Endonuclease</keyword>
<dbReference type="AlphaFoldDB" id="A0A8I2C5G9"/>
<dbReference type="Gene3D" id="3.30.420.10">
    <property type="entry name" value="Ribonuclease H-like superfamily/Ribonuclease H"/>
    <property type="match status" value="1"/>
</dbReference>
<dbReference type="SUPFAM" id="SSF53098">
    <property type="entry name" value="Ribonuclease H-like"/>
    <property type="match status" value="1"/>
</dbReference>
<dbReference type="CDD" id="cd07182">
    <property type="entry name" value="RNase_HII_bacteria_HII_like"/>
    <property type="match status" value="1"/>
</dbReference>
<comment type="function">
    <text evidence="3 14 16">Endonuclease that specifically degrades the RNA of RNA-DNA hybrids.</text>
</comment>
<dbReference type="HAMAP" id="MF_00052_B">
    <property type="entry name" value="RNase_HII_B"/>
    <property type="match status" value="1"/>
</dbReference>
<dbReference type="GO" id="GO:0005737">
    <property type="term" value="C:cytoplasm"/>
    <property type="evidence" value="ECO:0007669"/>
    <property type="project" value="UniProtKB-SubCell"/>
</dbReference>
<dbReference type="GO" id="GO:0004523">
    <property type="term" value="F:RNA-DNA hybrid ribonuclease activity"/>
    <property type="evidence" value="ECO:0007669"/>
    <property type="project" value="UniProtKB-UniRule"/>
</dbReference>
<evidence type="ECO:0000313" key="18">
    <source>
        <dbReference type="EMBL" id="MBP1294172.1"/>
    </source>
</evidence>
<evidence type="ECO:0000256" key="10">
    <source>
        <dbReference type="ARBA" id="ARBA00022723"/>
    </source>
</evidence>
<dbReference type="PANTHER" id="PTHR10954">
    <property type="entry name" value="RIBONUCLEASE H2 SUBUNIT A"/>
    <property type="match status" value="1"/>
</dbReference>
<dbReference type="NCBIfam" id="NF000594">
    <property type="entry name" value="PRK00015.1-1"/>
    <property type="match status" value="1"/>
</dbReference>
<keyword evidence="9 14" id="KW-0540">Nuclease</keyword>
<evidence type="ECO:0000256" key="12">
    <source>
        <dbReference type="ARBA" id="ARBA00022801"/>
    </source>
</evidence>
<comment type="cofactor">
    <cofactor evidence="14 15">
        <name>Mn(2+)</name>
        <dbReference type="ChEBI" id="CHEBI:29035"/>
    </cofactor>
    <cofactor evidence="14 15">
        <name>Mg(2+)</name>
        <dbReference type="ChEBI" id="CHEBI:18420"/>
    </cofactor>
    <text evidence="14 15">Manganese or magnesium. Binds 1 divalent metal ion per monomer in the absence of substrate. May bind a second metal ion after substrate binding.</text>
</comment>
<dbReference type="PANTHER" id="PTHR10954:SF18">
    <property type="entry name" value="RIBONUCLEASE HII"/>
    <property type="match status" value="1"/>
</dbReference>
<dbReference type="FunFam" id="3.30.420.10:FF:000006">
    <property type="entry name" value="Ribonuclease HII"/>
    <property type="match status" value="1"/>
</dbReference>
<dbReference type="EMBL" id="JAFICZ010000001">
    <property type="protein sequence ID" value="MBP1294172.1"/>
    <property type="molecule type" value="Genomic_DNA"/>
</dbReference>